<protein>
    <submittedName>
        <fullName evidence="1">Uncharacterized protein</fullName>
    </submittedName>
</protein>
<keyword evidence="2" id="KW-1185">Reference proteome</keyword>
<sequence length="88" mass="9813">MQKHGAIRLRHMLLRIEQGWSPQCDDRQVSSREWGVIKAGCVNGGVFDPAQHKALPEQVSPRQEYALKKGDLLMSSESASNNGAKARR</sequence>
<evidence type="ECO:0000313" key="2">
    <source>
        <dbReference type="Proteomes" id="UP001180724"/>
    </source>
</evidence>
<comment type="caution">
    <text evidence="1">The sequence shown here is derived from an EMBL/GenBank/DDBJ whole genome shotgun (WGS) entry which is preliminary data.</text>
</comment>
<dbReference type="RefSeq" id="WP_311570271.1">
    <property type="nucleotide sequence ID" value="NZ_JAVRFH010000001.1"/>
</dbReference>
<accession>A0ABU3AFT5</accession>
<name>A0ABU3AFT5_9ACTN</name>
<dbReference type="Proteomes" id="UP001180724">
    <property type="component" value="Unassembled WGS sequence"/>
</dbReference>
<gene>
    <name evidence="1" type="ORF">RM812_00210</name>
</gene>
<evidence type="ECO:0000313" key="1">
    <source>
        <dbReference type="EMBL" id="MDT0608675.1"/>
    </source>
</evidence>
<dbReference type="EMBL" id="JAVRFH010000001">
    <property type="protein sequence ID" value="MDT0608675.1"/>
    <property type="molecule type" value="Genomic_DNA"/>
</dbReference>
<proteinExistence type="predicted"/>
<organism evidence="1 2">
    <name type="scientific">Streptomyces lancefieldiae</name>
    <dbReference type="NCBI Taxonomy" id="3075520"/>
    <lineage>
        <taxon>Bacteria</taxon>
        <taxon>Bacillati</taxon>
        <taxon>Actinomycetota</taxon>
        <taxon>Actinomycetes</taxon>
        <taxon>Kitasatosporales</taxon>
        <taxon>Streptomycetaceae</taxon>
        <taxon>Streptomyces</taxon>
    </lineage>
</organism>
<reference evidence="1" key="1">
    <citation type="submission" date="2024-05" db="EMBL/GenBank/DDBJ databases">
        <title>30 novel species of actinomycetes from the DSMZ collection.</title>
        <authorList>
            <person name="Nouioui I."/>
        </authorList>
    </citation>
    <scope>NUCLEOTIDE SEQUENCE</scope>
    <source>
        <strain evidence="1">DSM 40712</strain>
    </source>
</reference>